<name>A0A1B7LFH5_9FIRM</name>
<dbReference type="Proteomes" id="UP000078532">
    <property type="component" value="Unassembled WGS sequence"/>
</dbReference>
<reference evidence="2 3" key="1">
    <citation type="submission" date="2016-04" db="EMBL/GenBank/DDBJ databases">
        <authorList>
            <person name="Evans L.H."/>
            <person name="Alamgir A."/>
            <person name="Owens N."/>
            <person name="Weber N.D."/>
            <person name="Virtaneva K."/>
            <person name="Barbian K."/>
            <person name="Babar A."/>
            <person name="Rosenke K."/>
        </authorList>
    </citation>
    <scope>NUCLEOTIDE SEQUENCE [LARGE SCALE GENOMIC DNA]</scope>
    <source>
        <strain evidence="2 3">LMa1</strain>
    </source>
</reference>
<dbReference type="STRING" id="1838280.A6M21_09355"/>
<dbReference type="EMBL" id="LYVF01000137">
    <property type="protein sequence ID" value="OAT82342.1"/>
    <property type="molecule type" value="Genomic_DNA"/>
</dbReference>
<feature type="transmembrane region" description="Helical" evidence="1">
    <location>
        <begin position="170"/>
        <end position="189"/>
    </location>
</feature>
<keyword evidence="3" id="KW-1185">Reference proteome</keyword>
<evidence type="ECO:0000256" key="1">
    <source>
        <dbReference type="SAM" id="Phobius"/>
    </source>
</evidence>
<gene>
    <name evidence="2" type="ORF">A6M21_09355</name>
</gene>
<protein>
    <submittedName>
        <fullName evidence="2">Uncharacterized protein</fullName>
    </submittedName>
</protein>
<dbReference type="RefSeq" id="WP_066667889.1">
    <property type="nucleotide sequence ID" value="NZ_LYVF01000137.1"/>
</dbReference>
<organism evidence="2 3">
    <name type="scientific">Desulfotomaculum copahuensis</name>
    <dbReference type="NCBI Taxonomy" id="1838280"/>
    <lineage>
        <taxon>Bacteria</taxon>
        <taxon>Bacillati</taxon>
        <taxon>Bacillota</taxon>
        <taxon>Clostridia</taxon>
        <taxon>Eubacteriales</taxon>
        <taxon>Desulfotomaculaceae</taxon>
        <taxon>Desulfotomaculum</taxon>
    </lineage>
</organism>
<keyword evidence="1" id="KW-1133">Transmembrane helix</keyword>
<dbReference type="AlphaFoldDB" id="A0A1B7LFH5"/>
<keyword evidence="1" id="KW-0812">Transmembrane</keyword>
<accession>A0A1B7LFH5</accession>
<proteinExistence type="predicted"/>
<keyword evidence="1" id="KW-0472">Membrane</keyword>
<evidence type="ECO:0000313" key="3">
    <source>
        <dbReference type="Proteomes" id="UP000078532"/>
    </source>
</evidence>
<sequence>MIALIYTRGEALQAVQKALQQKPSLLTEITAVEFAAELYDHNVAGLINNDKCCNLWAAKLFEAGRKIEDEIDNLLESTHQEQTGLFKKSKNLKVNLDHAFSQLKGLQEFEADVREFQNFILTTDFHQKGDAIETLSDLARQLSDKLFLCFDLINRKLNEITAARITAGNLTLTVFFLIIALMNFVIILYRSHM</sequence>
<comment type="caution">
    <text evidence="2">The sequence shown here is derived from an EMBL/GenBank/DDBJ whole genome shotgun (WGS) entry which is preliminary data.</text>
</comment>
<evidence type="ECO:0000313" key="2">
    <source>
        <dbReference type="EMBL" id="OAT82342.1"/>
    </source>
</evidence>